<reference evidence="2 3" key="1">
    <citation type="journal article" date="2018" name="Evol. Lett.">
        <title>Horizontal gene cluster transfer increased hallucinogenic mushroom diversity.</title>
        <authorList>
            <person name="Reynolds H.T."/>
            <person name="Vijayakumar V."/>
            <person name="Gluck-Thaler E."/>
            <person name="Korotkin H.B."/>
            <person name="Matheny P.B."/>
            <person name="Slot J.C."/>
        </authorList>
    </citation>
    <scope>NUCLEOTIDE SEQUENCE [LARGE SCALE GENOMIC DNA]</scope>
    <source>
        <strain evidence="2 3">2631</strain>
    </source>
</reference>
<dbReference type="EMBL" id="NHYD01002331">
    <property type="protein sequence ID" value="PPQ87248.1"/>
    <property type="molecule type" value="Genomic_DNA"/>
</dbReference>
<dbReference type="AlphaFoldDB" id="A0A409X8X3"/>
<evidence type="ECO:0000313" key="2">
    <source>
        <dbReference type="EMBL" id="PPQ87248.1"/>
    </source>
</evidence>
<feature type="chain" id="PRO_5019557560" evidence="1">
    <location>
        <begin position="21"/>
        <end position="80"/>
    </location>
</feature>
<dbReference type="Proteomes" id="UP000283269">
    <property type="component" value="Unassembled WGS sequence"/>
</dbReference>
<keyword evidence="3" id="KW-1185">Reference proteome</keyword>
<evidence type="ECO:0000313" key="3">
    <source>
        <dbReference type="Proteomes" id="UP000283269"/>
    </source>
</evidence>
<protein>
    <submittedName>
        <fullName evidence="2">Uncharacterized protein</fullName>
    </submittedName>
</protein>
<feature type="signal peptide" evidence="1">
    <location>
        <begin position="1"/>
        <end position="20"/>
    </location>
</feature>
<dbReference type="InParanoid" id="A0A409X8X3"/>
<organism evidence="2 3">
    <name type="scientific">Psilocybe cyanescens</name>
    <dbReference type="NCBI Taxonomy" id="93625"/>
    <lineage>
        <taxon>Eukaryota</taxon>
        <taxon>Fungi</taxon>
        <taxon>Dikarya</taxon>
        <taxon>Basidiomycota</taxon>
        <taxon>Agaricomycotina</taxon>
        <taxon>Agaricomycetes</taxon>
        <taxon>Agaricomycetidae</taxon>
        <taxon>Agaricales</taxon>
        <taxon>Agaricineae</taxon>
        <taxon>Strophariaceae</taxon>
        <taxon>Psilocybe</taxon>
    </lineage>
</organism>
<comment type="caution">
    <text evidence="2">The sequence shown here is derived from an EMBL/GenBank/DDBJ whole genome shotgun (WGS) entry which is preliminary data.</text>
</comment>
<gene>
    <name evidence="2" type="ORF">CVT25_004098</name>
</gene>
<sequence length="80" mass="7889">MKFLSSSVALAALCVSSTLAALTINTPVDAIGGALIANLGVHSAHSAVWTTNVAPGTVVIFKVEDNAGAVAQSAPVTVEA</sequence>
<proteinExistence type="predicted"/>
<keyword evidence="1" id="KW-0732">Signal</keyword>
<dbReference type="STRING" id="93625.A0A409X8X3"/>
<evidence type="ECO:0000256" key="1">
    <source>
        <dbReference type="SAM" id="SignalP"/>
    </source>
</evidence>
<accession>A0A409X8X3</accession>
<name>A0A409X8X3_PSICY</name>
<dbReference type="OrthoDB" id="3362246at2759"/>